<name>A0A0T6SQA1_AERVE</name>
<dbReference type="Proteomes" id="UP000267614">
    <property type="component" value="Chromosome"/>
</dbReference>
<feature type="binding site" evidence="5">
    <location>
        <position position="62"/>
    </location>
    <ligand>
        <name>Fe cation</name>
        <dbReference type="ChEBI" id="CHEBI:24875"/>
        <label>2</label>
    </ligand>
</feature>
<comment type="cofactor">
    <cofactor evidence="5">
        <name>Fe(2+)</name>
        <dbReference type="ChEBI" id="CHEBI:29033"/>
    </cofactor>
    <text evidence="5">Binds 2 Fe(2+) ions per subunit.</text>
</comment>
<evidence type="ECO:0000313" key="13">
    <source>
        <dbReference type="Proteomes" id="UP000267614"/>
    </source>
</evidence>
<dbReference type="NCBIfam" id="NF008359">
    <property type="entry name" value="PRK11148.1"/>
    <property type="match status" value="1"/>
</dbReference>
<feature type="binding site" evidence="5">
    <location>
        <position position="22"/>
    </location>
    <ligand>
        <name>AMP</name>
        <dbReference type="ChEBI" id="CHEBI:456215"/>
    </ligand>
</feature>
<organism evidence="9 14">
    <name type="scientific">Aeromonas veronii</name>
    <dbReference type="NCBI Taxonomy" id="654"/>
    <lineage>
        <taxon>Bacteria</taxon>
        <taxon>Pseudomonadati</taxon>
        <taxon>Pseudomonadota</taxon>
        <taxon>Gammaproteobacteria</taxon>
        <taxon>Aeromonadales</taxon>
        <taxon>Aeromonadaceae</taxon>
        <taxon>Aeromonas</taxon>
    </lineage>
</organism>
<feature type="binding site" evidence="5">
    <location>
        <position position="92"/>
    </location>
    <ligand>
        <name>Fe cation</name>
        <dbReference type="ChEBI" id="CHEBI:24875"/>
        <label>2</label>
    </ligand>
</feature>
<keyword evidence="5" id="KW-0547">Nucleotide-binding</keyword>
<reference evidence="11" key="2">
    <citation type="submission" date="2017-10" db="EMBL/GenBank/DDBJ databases">
        <authorList>
            <person name="Colston S.M."/>
            <person name="Graf J."/>
        </authorList>
    </citation>
    <scope>NUCLEOTIDE SEQUENCE</scope>
    <source>
        <strain evidence="11">BAQ071013-135</strain>
    </source>
</reference>
<evidence type="ECO:0000313" key="8">
    <source>
        <dbReference type="EMBL" id="MCR4448616.1"/>
    </source>
</evidence>
<reference evidence="9 14" key="3">
    <citation type="submission" date="2018-09" db="EMBL/GenBank/DDBJ databases">
        <title>Genome sequencing of Aeromonas veronii MS-17-88.</title>
        <authorList>
            <person name="Tekedar H.C."/>
            <person name="Arick M.A."/>
            <person name="Hsu C.-Y."/>
            <person name="Thrash A."/>
            <person name="Karsi A."/>
            <person name="Lawrence M.L."/>
            <person name="Abdelhamed H."/>
        </authorList>
    </citation>
    <scope>NUCLEOTIDE SEQUENCE [LARGE SCALE GENOMIC DNA]</scope>
    <source>
        <strain evidence="9 14">MS 17-88</strain>
    </source>
</reference>
<dbReference type="GO" id="GO:0000166">
    <property type="term" value="F:nucleotide binding"/>
    <property type="evidence" value="ECO:0007669"/>
    <property type="project" value="UniProtKB-UniRule"/>
</dbReference>
<feature type="binding site" evidence="5">
    <location>
        <position position="62"/>
    </location>
    <ligand>
        <name>Fe cation</name>
        <dbReference type="ChEBI" id="CHEBI:24875"/>
        <label>1</label>
    </ligand>
</feature>
<feature type="binding site" evidence="5">
    <location>
        <position position="200"/>
    </location>
    <ligand>
        <name>Fe cation</name>
        <dbReference type="ChEBI" id="CHEBI:24875"/>
        <label>2</label>
    </ligand>
</feature>
<keyword evidence="3 5" id="KW-0408">Iron</keyword>
<dbReference type="Gene3D" id="3.60.21.10">
    <property type="match status" value="1"/>
</dbReference>
<dbReference type="GeneID" id="60845436"/>
<dbReference type="Proteomes" id="UP000281725">
    <property type="component" value="Unassembled WGS sequence"/>
</dbReference>
<dbReference type="Proteomes" id="UP001204061">
    <property type="component" value="Unassembled WGS sequence"/>
</dbReference>
<dbReference type="CDD" id="cd07402">
    <property type="entry name" value="MPP_GpdQ"/>
    <property type="match status" value="1"/>
</dbReference>
<dbReference type="InterPro" id="IPR029052">
    <property type="entry name" value="Metallo-depent_PP-like"/>
</dbReference>
<feature type="binding site" evidence="5">
    <location>
        <position position="202"/>
    </location>
    <ligand>
        <name>Fe cation</name>
        <dbReference type="ChEBI" id="CHEBI:24875"/>
        <label>1</label>
    </ligand>
</feature>
<dbReference type="InterPro" id="IPR046379">
    <property type="entry name" value="cAMP_phosphodiest_CpdA"/>
</dbReference>
<reference evidence="7 13" key="4">
    <citation type="submission" date="2018-11" db="EMBL/GenBank/DDBJ databases">
        <title>Complete genome sequence of multidrug-resistant Aeromonas veronii strain MS-18-37.</title>
        <authorList>
            <person name="Abdelhamed H."/>
            <person name="Lawrence M."/>
            <person name="Waldbieser G."/>
        </authorList>
    </citation>
    <scope>NUCLEOTIDE SEQUENCE [LARGE SCALE GENOMIC DNA]</scope>
    <source>
        <strain evidence="7 13">MS-18-37</strain>
    </source>
</reference>
<protein>
    <recommendedName>
        <fullName evidence="5">3',5'-cyclic adenosine monophosphate phosphodiesterase CpdA</fullName>
        <shortName evidence="5">3',5'-cyclic AMP phosphodiesterase</shortName>
        <shortName evidence="5">cAMP phosphodiesterase</shortName>
        <ecNumber evidence="5">3.1.4.53</ecNumber>
    </recommendedName>
</protein>
<evidence type="ECO:0000313" key="9">
    <source>
        <dbReference type="EMBL" id="RKJ87284.1"/>
    </source>
</evidence>
<dbReference type="EMBL" id="SSUX01000029">
    <property type="protein sequence ID" value="THJ38272.1"/>
    <property type="molecule type" value="Genomic_DNA"/>
</dbReference>
<dbReference type="OrthoDB" id="9784378at2"/>
<feature type="binding site" evidence="5">
    <location>
        <position position="20"/>
    </location>
    <ligand>
        <name>Fe cation</name>
        <dbReference type="ChEBI" id="CHEBI:24875"/>
        <label>1</label>
    </ligand>
</feature>
<evidence type="ECO:0000313" key="11">
    <source>
        <dbReference type="EMBL" id="TND52170.1"/>
    </source>
</evidence>
<dbReference type="EMBL" id="CP033604">
    <property type="protein sequence ID" value="AYV35891.1"/>
    <property type="molecule type" value="Genomic_DNA"/>
</dbReference>
<dbReference type="RefSeq" id="WP_041202814.1">
    <property type="nucleotide sequence ID" value="NZ_AP022281.1"/>
</dbReference>
<evidence type="ECO:0000256" key="2">
    <source>
        <dbReference type="ARBA" id="ARBA00022801"/>
    </source>
</evidence>
<feature type="domain" description="Calcineurin-like phosphoesterase" evidence="6">
    <location>
        <begin position="14"/>
        <end position="203"/>
    </location>
</feature>
<dbReference type="InterPro" id="IPR050884">
    <property type="entry name" value="CNP_phosphodiesterase-III"/>
</dbReference>
<dbReference type="EMBL" id="RAWX01000003">
    <property type="protein sequence ID" value="RKJ87284.1"/>
    <property type="molecule type" value="Genomic_DNA"/>
</dbReference>
<evidence type="ECO:0000313" key="16">
    <source>
        <dbReference type="Proteomes" id="UP000323129"/>
    </source>
</evidence>
<gene>
    <name evidence="5 8" type="primary">cpdA</name>
    <name evidence="11" type="ORF">CF123_17340</name>
    <name evidence="12" type="ORF">CJF24_07790</name>
    <name evidence="9" type="ORF">D6R50_13445</name>
    <name evidence="10" type="ORF">E8Q35_22090</name>
    <name evidence="7" type="ORF">EFI48_03040</name>
    <name evidence="8" type="ORF">NS965_09525</name>
</gene>
<evidence type="ECO:0000256" key="1">
    <source>
        <dbReference type="ARBA" id="ARBA00022723"/>
    </source>
</evidence>
<keyword evidence="1 5" id="KW-0479">Metal-binding</keyword>
<accession>A0A0T6SQA1</accession>
<dbReference type="EMBL" id="NQMC01000018">
    <property type="protein sequence ID" value="TYD45658.1"/>
    <property type="molecule type" value="Genomic_DNA"/>
</dbReference>
<feature type="binding site" evidence="5">
    <location>
        <position position="202"/>
    </location>
    <ligand>
        <name>AMP</name>
        <dbReference type="ChEBI" id="CHEBI:456215"/>
    </ligand>
</feature>
<comment type="similarity">
    <text evidence="4 5">Belongs to the cyclic nucleotide phosphodiesterase class-III family.</text>
</comment>
<dbReference type="EMBL" id="JANLFC010000028">
    <property type="protein sequence ID" value="MCR4448616.1"/>
    <property type="molecule type" value="Genomic_DNA"/>
</dbReference>
<dbReference type="InterPro" id="IPR004843">
    <property type="entry name" value="Calcineurin-like_PHP"/>
</dbReference>
<evidence type="ECO:0000313" key="12">
    <source>
        <dbReference type="EMBL" id="TYD45658.1"/>
    </source>
</evidence>
<dbReference type="EMBL" id="PDXJ01000024">
    <property type="protein sequence ID" value="TND52170.1"/>
    <property type="molecule type" value="Genomic_DNA"/>
</dbReference>
<comment type="function">
    <text evidence="5">Hydrolyzes cAMP to 5'-AMP. Plays an important regulatory role in modulating the intracellular concentration of cAMP, thereby influencing cAMP-dependent processes.</text>
</comment>
<evidence type="ECO:0000256" key="3">
    <source>
        <dbReference type="ARBA" id="ARBA00023004"/>
    </source>
</evidence>
<proteinExistence type="inferred from homology"/>
<dbReference type="Proteomes" id="UP000309618">
    <property type="component" value="Unassembled WGS sequence"/>
</dbReference>
<feature type="binding site" evidence="5">
    <location>
        <position position="22"/>
    </location>
    <ligand>
        <name>Fe cation</name>
        <dbReference type="ChEBI" id="CHEBI:24875"/>
        <label>1</label>
    </ligand>
</feature>
<dbReference type="GO" id="GO:0046872">
    <property type="term" value="F:metal ion binding"/>
    <property type="evidence" value="ECO:0007669"/>
    <property type="project" value="UniProtKB-UniRule"/>
</dbReference>
<evidence type="ECO:0000313" key="14">
    <source>
        <dbReference type="Proteomes" id="UP000281725"/>
    </source>
</evidence>
<dbReference type="AlphaFoldDB" id="A0A0T6SQA1"/>
<dbReference type="InterPro" id="IPR026575">
    <property type="entry name" value="GpdQ/CpdA-like"/>
</dbReference>
<dbReference type="GO" id="GO:0004115">
    <property type="term" value="F:3',5'-cyclic-AMP phosphodiesterase activity"/>
    <property type="evidence" value="ECO:0007669"/>
    <property type="project" value="UniProtKB-UniRule"/>
</dbReference>
<evidence type="ECO:0000313" key="15">
    <source>
        <dbReference type="Proteomes" id="UP000309618"/>
    </source>
</evidence>
<reference evidence="8" key="7">
    <citation type="submission" date="2022-08" db="EMBL/GenBank/DDBJ databases">
        <title>A global survey of hypervirulent Aeromonas hydrophila identified this emerging pathogen in farmed fish in the lower Mekong River basin.</title>
        <authorList>
            <person name="Xu T."/>
            <person name="Rasmussen-Ivey C.R."/>
            <person name="Moen F.S."/>
            <person name="Fernandez Bravo A."/>
            <person name="Lamy B."/>
            <person name="Beaz-Hidalgo R."/>
            <person name="Khan C.D."/>
            <person name="Castro Escarpulli G."/>
            <person name="Yasin I.S.M."/>
            <person name="Figueras M.J."/>
            <person name="Azzam Sayuti M."/>
            <person name="Karim M.M."/>
            <person name="Alam K.M."/>
            <person name="Le T.T.T."/>
            <person name="Thao N.H.P."/>
            <person name="Addo S."/>
            <person name="Duodu S."/>
            <person name="Ali S."/>
            <person name="Mey S."/>
            <person name="Somony T."/>
            <person name="Liles M.R."/>
        </authorList>
    </citation>
    <scope>NUCLEOTIDE SEQUENCE</scope>
    <source>
        <strain evidence="8">0.14</strain>
    </source>
</reference>
<evidence type="ECO:0000259" key="6">
    <source>
        <dbReference type="Pfam" id="PF00149"/>
    </source>
</evidence>
<dbReference type="SUPFAM" id="SSF56300">
    <property type="entry name" value="Metallo-dependent phosphatases"/>
    <property type="match status" value="1"/>
</dbReference>
<dbReference type="Proteomes" id="UP000323129">
    <property type="component" value="Unassembled WGS sequence"/>
</dbReference>
<comment type="catalytic activity">
    <reaction evidence="5">
        <text>3',5'-cyclic AMP + H2O = AMP + H(+)</text>
        <dbReference type="Rhea" id="RHEA:25277"/>
        <dbReference type="ChEBI" id="CHEBI:15377"/>
        <dbReference type="ChEBI" id="CHEBI:15378"/>
        <dbReference type="ChEBI" id="CHEBI:58165"/>
        <dbReference type="ChEBI" id="CHEBI:456215"/>
        <dbReference type="EC" id="3.1.4.53"/>
    </reaction>
</comment>
<dbReference type="PANTHER" id="PTHR42988">
    <property type="entry name" value="PHOSPHOHYDROLASE"/>
    <property type="match status" value="1"/>
</dbReference>
<feature type="binding site" evidence="5">
    <location>
        <begin position="92"/>
        <end position="93"/>
    </location>
    <ligand>
        <name>AMP</name>
        <dbReference type="ChEBI" id="CHEBI:456215"/>
    </ligand>
</feature>
<keyword evidence="16" id="KW-1185">Reference proteome</keyword>
<dbReference type="Proteomes" id="UP000796104">
    <property type="component" value="Unassembled WGS sequence"/>
</dbReference>
<feature type="binding site" evidence="5">
    <location>
        <position position="161"/>
    </location>
    <ligand>
        <name>Fe cation</name>
        <dbReference type="ChEBI" id="CHEBI:24875"/>
        <label>2</label>
    </ligand>
</feature>
<reference evidence="10 15" key="6">
    <citation type="submission" date="2019-04" db="EMBL/GenBank/DDBJ databases">
        <title>Comparative genomics of Aeromonas veronii strains pathogenic to fish.</title>
        <authorList>
            <person name="Cascarano M.C."/>
            <person name="Smyrli M."/>
            <person name="Katharios P."/>
        </authorList>
    </citation>
    <scope>NUCLEOTIDE SEQUENCE [LARGE SCALE GENOMIC DNA]</scope>
    <source>
        <strain evidence="10 15">XU1</strain>
    </source>
</reference>
<reference evidence="12 16" key="1">
    <citation type="submission" date="2017-08" db="EMBL/GenBank/DDBJ databases">
        <title>Aeromonas veronii bv sobria strain NS22 whole genome sequencing.</title>
        <authorList>
            <person name="Katharios P."/>
            <person name="Ha V.Q."/>
            <person name="Smyrli M."/>
        </authorList>
    </citation>
    <scope>NUCLEOTIDE SEQUENCE [LARGE SCALE GENOMIC DNA]</scope>
    <source>
        <strain evidence="12 16">NS22</strain>
    </source>
</reference>
<keyword evidence="2 5" id="KW-0378">Hydrolase</keyword>
<dbReference type="PANTHER" id="PTHR42988:SF2">
    <property type="entry name" value="CYCLIC NUCLEOTIDE PHOSPHODIESTERASE CBUA0032-RELATED"/>
    <property type="match status" value="1"/>
</dbReference>
<reference evidence="11" key="5">
    <citation type="journal article" date="2019" name="PLoS ONE">
        <title>Identification and characterization of putative Aeromonas spp. T3SS effectors.</title>
        <authorList>
            <person name="Rangel L.T."/>
            <person name="Marden J."/>
            <person name="Colston S."/>
            <person name="Setubal J.C."/>
            <person name="Graf J."/>
            <person name="Gogarten J.P."/>
        </authorList>
    </citation>
    <scope>NUCLEOTIDE SEQUENCE</scope>
    <source>
        <strain evidence="11">BAQ071013-135</strain>
    </source>
</reference>
<dbReference type="Pfam" id="PF00149">
    <property type="entry name" value="Metallophos"/>
    <property type="match status" value="1"/>
</dbReference>
<sequence>METELPQAQDGSVRLLQITDTHLFASAEGRLLAVRTAESLAAVLEQVQANEHPYEVILATGDLSQDHSPESYQRFASMMAPLGRPIYWLPGNHDDSPLMTEYLHAAGISESKQLVGDHWQVILLDTQVRGKPHGMIGDHQLAALDRALRQYPDRHALITLHHQAVPVGCAWLDQHNLKNADDLFAVLARHPQQKTILFGHVHQEFDEVHRGVRLIASPSTCIQFKPLSDGFALDESGPGWRYLTLYPDGRVASEVWRLPVGQFVPDPNATGY</sequence>
<dbReference type="EC" id="3.1.4.53" evidence="5"/>
<dbReference type="KEGG" id="avo:AMS64_04000"/>
<feature type="binding site" evidence="5">
    <location>
        <position position="62"/>
    </location>
    <ligand>
        <name>AMP</name>
        <dbReference type="ChEBI" id="CHEBI:456215"/>
    </ligand>
</feature>
<accession>A0A318DET3</accession>
<keyword evidence="5" id="KW-0114">cAMP</keyword>
<dbReference type="HAMAP" id="MF_00905">
    <property type="entry name" value="cAMP_phosphodiest_CpdA"/>
    <property type="match status" value="1"/>
</dbReference>
<evidence type="ECO:0000256" key="5">
    <source>
        <dbReference type="HAMAP-Rule" id="MF_00905"/>
    </source>
</evidence>
<evidence type="ECO:0000313" key="7">
    <source>
        <dbReference type="EMBL" id="AYV35891.1"/>
    </source>
</evidence>
<evidence type="ECO:0000313" key="10">
    <source>
        <dbReference type="EMBL" id="THJ38272.1"/>
    </source>
</evidence>
<dbReference type="eggNOG" id="COG1409">
    <property type="taxonomic scope" value="Bacteria"/>
</dbReference>
<evidence type="ECO:0000256" key="4">
    <source>
        <dbReference type="ARBA" id="ARBA00025742"/>
    </source>
</evidence>